<dbReference type="Pfam" id="PF07593">
    <property type="entry name" value="UnbV_ASPIC"/>
    <property type="match status" value="1"/>
</dbReference>
<dbReference type="Pfam" id="PF00578">
    <property type="entry name" value="AhpC-TSA"/>
    <property type="match status" value="1"/>
</dbReference>
<gene>
    <name evidence="4" type="ORF">P4G45_00775</name>
    <name evidence="5" type="ORF">P8936_00775</name>
</gene>
<dbReference type="Gene3D" id="1.25.40.10">
    <property type="entry name" value="Tetratricopeptide repeat domain"/>
    <property type="match status" value="3"/>
</dbReference>
<dbReference type="InterPro" id="IPR027039">
    <property type="entry name" value="Crtac1"/>
</dbReference>
<dbReference type="InterPro" id="IPR019734">
    <property type="entry name" value="TPR_rpt"/>
</dbReference>
<feature type="repeat" description="TPR" evidence="2">
    <location>
        <begin position="1030"/>
        <end position="1063"/>
    </location>
</feature>
<feature type="domain" description="Thioredoxin" evidence="3">
    <location>
        <begin position="790"/>
        <end position="940"/>
    </location>
</feature>
<evidence type="ECO:0000256" key="2">
    <source>
        <dbReference type="PROSITE-ProRule" id="PRU00339"/>
    </source>
</evidence>
<dbReference type="KEGG" id="epl:P4G45_00775"/>
<feature type="repeat" description="TPR" evidence="2">
    <location>
        <begin position="1098"/>
        <end position="1131"/>
    </location>
</feature>
<dbReference type="GO" id="GO:0016491">
    <property type="term" value="F:oxidoreductase activity"/>
    <property type="evidence" value="ECO:0007669"/>
    <property type="project" value="InterPro"/>
</dbReference>
<dbReference type="PROSITE" id="PS50293">
    <property type="entry name" value="TPR_REGION"/>
    <property type="match status" value="3"/>
</dbReference>
<dbReference type="Gene3D" id="3.40.30.10">
    <property type="entry name" value="Glutaredoxin"/>
    <property type="match status" value="1"/>
</dbReference>
<dbReference type="AlphaFoldDB" id="A0AAU7CYV5"/>
<feature type="repeat" description="TPR" evidence="2">
    <location>
        <begin position="1166"/>
        <end position="1199"/>
    </location>
</feature>
<keyword evidence="1" id="KW-0732">Signal</keyword>
<evidence type="ECO:0000313" key="5">
    <source>
        <dbReference type="EMBL" id="XBH13722.1"/>
    </source>
</evidence>
<dbReference type="SUPFAM" id="SSF52833">
    <property type="entry name" value="Thioredoxin-like"/>
    <property type="match status" value="1"/>
</dbReference>
<dbReference type="Pfam" id="PF13432">
    <property type="entry name" value="TPR_16"/>
    <property type="match status" value="1"/>
</dbReference>
<reference evidence="4" key="1">
    <citation type="submission" date="2023-03" db="EMBL/GenBank/DDBJ databases">
        <title>Edaphobacter sp.</title>
        <authorList>
            <person name="Huber K.J."/>
            <person name="Papendorf J."/>
            <person name="Pilke C."/>
            <person name="Bunk B."/>
            <person name="Sproeer C."/>
            <person name="Pester M."/>
        </authorList>
    </citation>
    <scope>NUCLEOTIDE SEQUENCE</scope>
    <source>
        <strain evidence="4">DSM 109919</strain>
        <strain evidence="5">DSM 109920</strain>
    </source>
</reference>
<dbReference type="InterPro" id="IPR011990">
    <property type="entry name" value="TPR-like_helical_dom_sf"/>
</dbReference>
<accession>A0AAU7D8W4</accession>
<dbReference type="SUPFAM" id="SSF48452">
    <property type="entry name" value="TPR-like"/>
    <property type="match status" value="1"/>
</dbReference>
<dbReference type="InterPro" id="IPR013517">
    <property type="entry name" value="FG-GAP"/>
</dbReference>
<dbReference type="InterPro" id="IPR013766">
    <property type="entry name" value="Thioredoxin_domain"/>
</dbReference>
<dbReference type="PANTHER" id="PTHR16026">
    <property type="entry name" value="CARTILAGE ACIDIC PROTEIN 1"/>
    <property type="match status" value="1"/>
</dbReference>
<evidence type="ECO:0000313" key="4">
    <source>
        <dbReference type="EMBL" id="XBH10286.1"/>
    </source>
</evidence>
<protein>
    <submittedName>
        <fullName evidence="4">FG-GAP-like repeat-containing protein</fullName>
    </submittedName>
</protein>
<dbReference type="Pfam" id="PF13517">
    <property type="entry name" value="FG-GAP_3"/>
    <property type="match status" value="4"/>
</dbReference>
<organism evidence="4">
    <name type="scientific">Edaphobacter paludis</name>
    <dbReference type="NCBI Taxonomy" id="3035702"/>
    <lineage>
        <taxon>Bacteria</taxon>
        <taxon>Pseudomonadati</taxon>
        <taxon>Acidobacteriota</taxon>
        <taxon>Terriglobia</taxon>
        <taxon>Terriglobales</taxon>
        <taxon>Acidobacteriaceae</taxon>
        <taxon>Edaphobacter</taxon>
    </lineage>
</organism>
<keyword evidence="2" id="KW-0802">TPR repeat</keyword>
<dbReference type="Gene3D" id="2.130.10.130">
    <property type="entry name" value="Integrin alpha, N-terminal"/>
    <property type="match status" value="1"/>
</dbReference>
<feature type="repeat" description="TPR" evidence="2">
    <location>
        <begin position="962"/>
        <end position="995"/>
    </location>
</feature>
<accession>A0AAU7CYV5</accession>
<dbReference type="SUPFAM" id="SSF69318">
    <property type="entry name" value="Integrin alpha N-terminal domain"/>
    <property type="match status" value="1"/>
</dbReference>
<dbReference type="PROSITE" id="PS50005">
    <property type="entry name" value="TPR"/>
    <property type="match status" value="7"/>
</dbReference>
<dbReference type="RefSeq" id="WP_348267792.1">
    <property type="nucleotide sequence ID" value="NZ_CP121194.1"/>
</dbReference>
<dbReference type="CDD" id="cd02966">
    <property type="entry name" value="TlpA_like_family"/>
    <property type="match status" value="1"/>
</dbReference>
<evidence type="ECO:0000256" key="1">
    <source>
        <dbReference type="ARBA" id="ARBA00022729"/>
    </source>
</evidence>
<dbReference type="GO" id="GO:0016209">
    <property type="term" value="F:antioxidant activity"/>
    <property type="evidence" value="ECO:0007669"/>
    <property type="project" value="InterPro"/>
</dbReference>
<dbReference type="EMBL" id="CP121194">
    <property type="protein sequence ID" value="XBH10286.1"/>
    <property type="molecule type" value="Genomic_DNA"/>
</dbReference>
<feature type="repeat" description="TPR" evidence="2">
    <location>
        <begin position="1132"/>
        <end position="1165"/>
    </location>
</feature>
<dbReference type="PANTHER" id="PTHR16026:SF0">
    <property type="entry name" value="CARTILAGE ACIDIC PROTEIN 1"/>
    <property type="match status" value="1"/>
</dbReference>
<name>A0AAU7CYV5_9BACT</name>
<dbReference type="Pfam" id="PF14559">
    <property type="entry name" value="TPR_19"/>
    <property type="match status" value="2"/>
</dbReference>
<evidence type="ECO:0000259" key="3">
    <source>
        <dbReference type="PROSITE" id="PS51352"/>
    </source>
</evidence>
<feature type="repeat" description="TPR" evidence="2">
    <location>
        <begin position="996"/>
        <end position="1029"/>
    </location>
</feature>
<dbReference type="EMBL" id="CP121195">
    <property type="protein sequence ID" value="XBH13722.1"/>
    <property type="molecule type" value="Genomic_DNA"/>
</dbReference>
<dbReference type="SMART" id="SM00028">
    <property type="entry name" value="TPR"/>
    <property type="match status" value="6"/>
</dbReference>
<dbReference type="InterPro" id="IPR028994">
    <property type="entry name" value="Integrin_alpha_N"/>
</dbReference>
<proteinExistence type="predicted"/>
<dbReference type="InterPro" id="IPR036249">
    <property type="entry name" value="Thioredoxin-like_sf"/>
</dbReference>
<dbReference type="GO" id="GO:0006950">
    <property type="term" value="P:response to stress"/>
    <property type="evidence" value="ECO:0007669"/>
    <property type="project" value="UniProtKB-ARBA"/>
</dbReference>
<dbReference type="InterPro" id="IPR000866">
    <property type="entry name" value="AhpC/TSA"/>
</dbReference>
<feature type="repeat" description="TPR" evidence="2">
    <location>
        <begin position="1064"/>
        <end position="1097"/>
    </location>
</feature>
<dbReference type="InterPro" id="IPR011519">
    <property type="entry name" value="UnbV_ASPIC"/>
</dbReference>
<sequence>MADILRLVAPGSDEYATEKYAFEVDTLLQEWSRSLKASVHDLSGTLKLLSSTIEASSLSPVKEISLRSGYGIDVTKRQFGAAGPSEPTRFLKEFQTWLGEASKVETAEFEIYEIDEITSVPLTMQLQIRYDIVAIRRDARREERVGSWRTEWSRIEPDGWKVQKWEATEEILSVGAGTGFLDVTAQALGDAESYKSQMLHGADHWRTILDGACGIDIYGNNGVAIGDYDNDGFDDFYVCQPAGLPNRLYRNRGDGTFEDVTDKAGVGALDNTACALFADFDNRGRQDLLVVCGSGPLLFLNQGDGTFSLKRNAFKFARPPQGTFTHAAVADYDGDGRLDIFFCTYMYYLGLDQYHYPVPYYDARNGPPNCLLHNEGNGQFVETTEAAGLNADNDRYSFACAWGDSNSNGHPDLCIANDFGSSQLYRNNGDGTFTVASKESHIEDVGAGMSACWSDFDNDGHQDIYITSMWEAAGQRVSDQGQFHQGTPQSIRALYQRHARGNALYQNEGDGTFKNVGQQVGVAMGRWSWSADFWDFDHDGYSDLYVTNGYISAIDRNDIASFFWRQVVAKSPEDATPSLAYERGWNAINELIRADSSWNAYERNVVFANNRDGTFSEVSGIVGLDFLEDSRSFALADIDHDGRLEVILKNRNAPQLRVLHNAMKELGDSIAFRLRGHKSNRDAIGAAITVETGTITQTKYLQAGSGFLAQHSKEVFFGVGRPQGTLRAKVRWPSGLVQQFESLPVNHRIEIEEDNPSFAAKAFIAAPQAYAKAEPPPTLAQLPSQVETWLITPLKAPEFSLPDLAGNTRELRQFRGSFVLLNFWATIAPLCREQLRGLQQHRAAFVAAPLEIVAVNIDDATGTPTARSMAAEEKLSFPVVFATEEVAGIYNIIYRYLFDRRRDLAIPTSFLLDGEGMIVKVYQGPIDPTRVLADMRAAPKTAAERRQRAIPLKGELFQGSFQRNDFTYGVALFQHGYLDQAAESFQQVIASKPNDPEGYYNLGTLNLRRNNFEQARPYLEQALKLRPNYPEAWSNLGMMSAQEGHPADAIKNFQQALLLRPDYEIALLNLGNVYRRQGAFEKAEECLSHALKIQPDDPEVSYSLGMLNAQQNQLQAAAGYLQKAIELRPGYPEALNNLGIIFVRLQNYENAEEQFKTGIKLAPNNDQAYLNLARLYAMRSDREKAREILQELLRVQPQNPEARQALEVLR</sequence>
<dbReference type="PROSITE" id="PS51352">
    <property type="entry name" value="THIOREDOXIN_2"/>
    <property type="match status" value="1"/>
</dbReference>